<dbReference type="AlphaFoldDB" id="A0A0F9WEN6"/>
<dbReference type="SMART" id="SM00091">
    <property type="entry name" value="PAS"/>
    <property type="match status" value="2"/>
</dbReference>
<feature type="domain" description="PAS" evidence="1">
    <location>
        <begin position="277"/>
        <end position="321"/>
    </location>
</feature>
<comment type="caution">
    <text evidence="5">The sequence shown here is derived from an EMBL/GenBank/DDBJ whole genome shotgun (WGS) entry which is preliminary data.</text>
</comment>
<dbReference type="Gene3D" id="3.30.450.20">
    <property type="entry name" value="PAS domain"/>
    <property type="match status" value="2"/>
</dbReference>
<dbReference type="Pfam" id="PF00563">
    <property type="entry name" value="EAL"/>
    <property type="match status" value="1"/>
</dbReference>
<dbReference type="InterPro" id="IPR001633">
    <property type="entry name" value="EAL_dom"/>
</dbReference>
<feature type="domain" description="PAC" evidence="2">
    <location>
        <begin position="350"/>
        <end position="403"/>
    </location>
</feature>
<gene>
    <name evidence="5" type="ORF">LCGC14_0023810</name>
</gene>
<dbReference type="InterPro" id="IPR035965">
    <property type="entry name" value="PAS-like_dom_sf"/>
</dbReference>
<dbReference type="PANTHER" id="PTHR44757">
    <property type="entry name" value="DIGUANYLATE CYCLASE DGCP"/>
    <property type="match status" value="1"/>
</dbReference>
<dbReference type="InterPro" id="IPR000160">
    <property type="entry name" value="GGDEF_dom"/>
</dbReference>
<sequence>MNHKVRQAIADLFELAASTSSNKWLALVLDESLEPVIHTPADKAEIISYLQAAGELIDRRSRELIKVELQETVAVLNGETSRSTFKVARTLRIVNLFNGKGDHQGLMVALSVTPEQTDDLKDDALPRIAQLAEQFISAGVLEDQSQQAIEHSFNINRAILNTLYDAVVMTDLEGRIQSVNPALVNMFGYPENELIGESITRLMPPEVAHHHSGYMHAYAEGKTPGKIMGNMRAVQGLKADGTRFTLQIAVTEARVGSERLLVAALQDITESEEIRLDLKRFRMTLDSTLDCVFMFDAQTLRFFYVNQGAVDQLGYTPTELLELHPYDVKPLYSESEFRQMIAPLLNGEIRRLNFQTVHRHKNGHDLPVDVAIQYVKMENEPARFIAIVRDITQQQQYKEEIEHLAYFDPLTNLPNRSQIALTLERCLHKCAESGYFGALMLTDLDDFKTINDTLGHRDGDQLLVEISDRFANVLGDRHSISRLGGDEFLVVINTCHRDYNAAFEQVSHMAEQLLAAAALPTATLGEAPSISTSLGFVLFNDDSISASELMRMADIAMYDAKKKGKNHVSLFDNIMQKELVEEHQLTADLKRALAAENEIVPWFQPKVDRDGRFIGFEALARWHHPERGLLNPISFIGLAEKKNLIVPLSDQILIKTCRQMSRWREQFSIEDWTVSVNISQSQLAMCNFPDKIARALAETGLPASALMLEVTESVIAESIEASVQQMGRLRSMGVRFSLDDFGTGYSSLSYIRQLPIDELKIDRSFVNTLLSDPETHSIVKVILSLADALKLDVIAEGIEHEEQWQVLQGLGCSGFQGYFFSHPQPPEVILEKLQSSYQSASAD</sequence>
<dbReference type="PROSITE" id="PS50887">
    <property type="entry name" value="GGDEF"/>
    <property type="match status" value="1"/>
</dbReference>
<accession>A0A0F9WEN6</accession>
<dbReference type="CDD" id="cd01948">
    <property type="entry name" value="EAL"/>
    <property type="match status" value="1"/>
</dbReference>
<dbReference type="SUPFAM" id="SSF141868">
    <property type="entry name" value="EAL domain-like"/>
    <property type="match status" value="1"/>
</dbReference>
<evidence type="ECO:0008006" key="6">
    <source>
        <dbReference type="Google" id="ProtNLM"/>
    </source>
</evidence>
<evidence type="ECO:0000259" key="4">
    <source>
        <dbReference type="PROSITE" id="PS50887"/>
    </source>
</evidence>
<dbReference type="SUPFAM" id="SSF55073">
    <property type="entry name" value="Nucleotide cyclase"/>
    <property type="match status" value="1"/>
</dbReference>
<evidence type="ECO:0000259" key="3">
    <source>
        <dbReference type="PROSITE" id="PS50883"/>
    </source>
</evidence>
<dbReference type="InterPro" id="IPR052155">
    <property type="entry name" value="Biofilm_reg_signaling"/>
</dbReference>
<evidence type="ECO:0000259" key="1">
    <source>
        <dbReference type="PROSITE" id="PS50112"/>
    </source>
</evidence>
<feature type="domain" description="EAL" evidence="3">
    <location>
        <begin position="582"/>
        <end position="837"/>
    </location>
</feature>
<dbReference type="InterPro" id="IPR043128">
    <property type="entry name" value="Rev_trsase/Diguanyl_cyclase"/>
</dbReference>
<dbReference type="Pfam" id="PF13426">
    <property type="entry name" value="PAS_9"/>
    <property type="match status" value="2"/>
</dbReference>
<dbReference type="PANTHER" id="PTHR44757:SF2">
    <property type="entry name" value="BIOFILM ARCHITECTURE MAINTENANCE PROTEIN MBAA"/>
    <property type="match status" value="1"/>
</dbReference>
<dbReference type="PROSITE" id="PS50112">
    <property type="entry name" value="PAS"/>
    <property type="match status" value="2"/>
</dbReference>
<dbReference type="InterPro" id="IPR001610">
    <property type="entry name" value="PAC"/>
</dbReference>
<dbReference type="InterPro" id="IPR029787">
    <property type="entry name" value="Nucleotide_cyclase"/>
</dbReference>
<dbReference type="InterPro" id="IPR000014">
    <property type="entry name" value="PAS"/>
</dbReference>
<dbReference type="CDD" id="cd01949">
    <property type="entry name" value="GGDEF"/>
    <property type="match status" value="1"/>
</dbReference>
<proteinExistence type="predicted"/>
<dbReference type="Gene3D" id="3.20.20.450">
    <property type="entry name" value="EAL domain"/>
    <property type="match status" value="1"/>
</dbReference>
<dbReference type="NCBIfam" id="TIGR00229">
    <property type="entry name" value="sensory_box"/>
    <property type="match status" value="2"/>
</dbReference>
<organism evidence="5">
    <name type="scientific">marine sediment metagenome</name>
    <dbReference type="NCBI Taxonomy" id="412755"/>
    <lineage>
        <taxon>unclassified sequences</taxon>
        <taxon>metagenomes</taxon>
        <taxon>ecological metagenomes</taxon>
    </lineage>
</organism>
<feature type="domain" description="PAS" evidence="1">
    <location>
        <begin position="152"/>
        <end position="206"/>
    </location>
</feature>
<evidence type="ECO:0000259" key="2">
    <source>
        <dbReference type="PROSITE" id="PS50113"/>
    </source>
</evidence>
<name>A0A0F9WEN6_9ZZZZ</name>
<dbReference type="Pfam" id="PF00990">
    <property type="entry name" value="GGDEF"/>
    <property type="match status" value="1"/>
</dbReference>
<reference evidence="5" key="1">
    <citation type="journal article" date="2015" name="Nature">
        <title>Complex archaea that bridge the gap between prokaryotes and eukaryotes.</title>
        <authorList>
            <person name="Spang A."/>
            <person name="Saw J.H."/>
            <person name="Jorgensen S.L."/>
            <person name="Zaremba-Niedzwiedzka K."/>
            <person name="Martijn J."/>
            <person name="Lind A.E."/>
            <person name="van Eijk R."/>
            <person name="Schleper C."/>
            <person name="Guy L."/>
            <person name="Ettema T.J."/>
        </authorList>
    </citation>
    <scope>NUCLEOTIDE SEQUENCE</scope>
</reference>
<dbReference type="InterPro" id="IPR035919">
    <property type="entry name" value="EAL_sf"/>
</dbReference>
<dbReference type="PROSITE" id="PS50883">
    <property type="entry name" value="EAL"/>
    <property type="match status" value="1"/>
</dbReference>
<protein>
    <recommendedName>
        <fullName evidence="6">Diguanylate cyclase/phosphodiesterase with PAS/PAC sensor(S)</fullName>
    </recommendedName>
</protein>
<dbReference type="EMBL" id="LAZR01000004">
    <property type="protein sequence ID" value="KKO10898.1"/>
    <property type="molecule type" value="Genomic_DNA"/>
</dbReference>
<dbReference type="SMART" id="SM00086">
    <property type="entry name" value="PAC"/>
    <property type="match status" value="2"/>
</dbReference>
<evidence type="ECO:0000313" key="5">
    <source>
        <dbReference type="EMBL" id="KKO10898.1"/>
    </source>
</evidence>
<dbReference type="SUPFAM" id="SSF55785">
    <property type="entry name" value="PYP-like sensor domain (PAS domain)"/>
    <property type="match status" value="2"/>
</dbReference>
<feature type="domain" description="GGDEF" evidence="4">
    <location>
        <begin position="435"/>
        <end position="573"/>
    </location>
</feature>
<dbReference type="Gene3D" id="3.30.70.270">
    <property type="match status" value="1"/>
</dbReference>
<dbReference type="PROSITE" id="PS50113">
    <property type="entry name" value="PAC"/>
    <property type="match status" value="1"/>
</dbReference>
<dbReference type="InterPro" id="IPR000700">
    <property type="entry name" value="PAS-assoc_C"/>
</dbReference>
<dbReference type="NCBIfam" id="TIGR00254">
    <property type="entry name" value="GGDEF"/>
    <property type="match status" value="1"/>
</dbReference>
<dbReference type="SMART" id="SM00052">
    <property type="entry name" value="EAL"/>
    <property type="match status" value="1"/>
</dbReference>
<dbReference type="CDD" id="cd00130">
    <property type="entry name" value="PAS"/>
    <property type="match status" value="2"/>
</dbReference>
<dbReference type="SMART" id="SM00267">
    <property type="entry name" value="GGDEF"/>
    <property type="match status" value="1"/>
</dbReference>